<reference evidence="5" key="2">
    <citation type="submission" date="2016-10" db="EMBL/GenBank/DDBJ databases">
        <authorList>
            <person name="Varghese N."/>
        </authorList>
    </citation>
    <scope>NUCLEOTIDE SEQUENCE [LARGE SCALE GENOMIC DNA]</scope>
    <source>
        <strain evidence="5">DSM 20639</strain>
    </source>
</reference>
<dbReference type="AlphaFoldDB" id="A0A1G7DN72"/>
<dbReference type="Proteomes" id="UP001273799">
    <property type="component" value="Unassembled WGS sequence"/>
</dbReference>
<evidence type="ECO:0000313" key="4">
    <source>
        <dbReference type="EMBL" id="SDE53004.1"/>
    </source>
</evidence>
<keyword evidence="2" id="KW-0812">Transmembrane</keyword>
<name>A0A1G7DN72_9ACTO</name>
<feature type="region of interest" description="Disordered" evidence="1">
    <location>
        <begin position="544"/>
        <end position="592"/>
    </location>
</feature>
<protein>
    <submittedName>
        <fullName evidence="3">DUF2142 domain-containing protein</fullName>
    </submittedName>
    <submittedName>
        <fullName evidence="4">Predicted membrane protein</fullName>
    </submittedName>
</protein>
<reference evidence="3" key="3">
    <citation type="submission" date="2023-10" db="EMBL/GenBank/DDBJ databases">
        <title>Whole Genome based description of the genera Actinobaculum and Actinotignum reveals a complex phylogenetic relationship within the species included in the genus Actinotignum.</title>
        <authorList>
            <person name="Jensen C.S."/>
            <person name="Dargis R."/>
            <person name="Kemp M."/>
            <person name="Christensen J.J."/>
        </authorList>
    </citation>
    <scope>NUCLEOTIDE SEQUENCE</scope>
    <source>
        <strain evidence="3">Actinobaculum_suis_CCUG19206T</strain>
    </source>
</reference>
<keyword evidence="2" id="KW-1133">Transmembrane helix</keyword>
<evidence type="ECO:0000313" key="3">
    <source>
        <dbReference type="EMBL" id="MDY5153534.1"/>
    </source>
</evidence>
<evidence type="ECO:0000313" key="5">
    <source>
        <dbReference type="Proteomes" id="UP000182744"/>
    </source>
</evidence>
<sequence>MGKRGRWGLIVAWFLLLGTGIGLIVPADGGPDEMAHQVYAYAVVSGQAPMDAKGTVEVPTYVKTDESDCWRDSEVTSALCARQIEGRDSTTMVEARSAAANYPPLYYAIVGWPLLFLSGWPALLGVRILSVLLFSLLAGTGIWKLSREGRDFPTLLLTLAVTTPSVFAIVAGVNPQALEIGASILFAGYAWNWVLYRGQNRIPWPALTFAAVLMILSRSVGMLWAIALSLVFLVAMPWPRLRQELARRGLWTYAGVCALACVAVLAWGLLFPQPLQEPEPQSIGGVGPIVHFMGNLLPEWVTQYVGVMGGAHTARMPQPFVYLYLLIPLGLLWCVLVHGKWRQRLVPILGILCAGALCLVIVITLWPRTGPMWQTRYAMPLIMPVSLYVAALASKIYGRIRLAPSGTYRPDSSKVSGAISDKSALVGSELVGSEATGAATGNSARGSVTVAGVGSNTVPALSWQRLDAVAARFAGVVAVVCWLFFLRESAARFWQGASWSLDVLSFLYSMPWSARLGITLAVAALVAGLVLCFYLMRKSRGEFAPSTSDAETLPKSEPDTQAADTQEPGTQAADTQEVGVGARDPQETPAEP</sequence>
<feature type="transmembrane region" description="Helical" evidence="2">
    <location>
        <begin position="345"/>
        <end position="366"/>
    </location>
</feature>
<evidence type="ECO:0000256" key="1">
    <source>
        <dbReference type="SAM" id="MobiDB-lite"/>
    </source>
</evidence>
<dbReference type="EMBL" id="FNAU01000012">
    <property type="protein sequence ID" value="SDE53004.1"/>
    <property type="molecule type" value="Genomic_DNA"/>
</dbReference>
<feature type="transmembrane region" description="Helical" evidence="2">
    <location>
        <begin position="469"/>
        <end position="486"/>
    </location>
</feature>
<accession>A0A1G7DN72</accession>
<dbReference type="EMBL" id="JAWNFU010000003">
    <property type="protein sequence ID" value="MDY5153534.1"/>
    <property type="molecule type" value="Genomic_DNA"/>
</dbReference>
<organism evidence="4 5">
    <name type="scientific">Actinobaculum suis</name>
    <dbReference type="NCBI Taxonomy" id="1657"/>
    <lineage>
        <taxon>Bacteria</taxon>
        <taxon>Bacillati</taxon>
        <taxon>Actinomycetota</taxon>
        <taxon>Actinomycetes</taxon>
        <taxon>Actinomycetales</taxon>
        <taxon>Actinomycetaceae</taxon>
        <taxon>Actinobaculum</taxon>
    </lineage>
</organism>
<feature type="transmembrane region" description="Helical" evidence="2">
    <location>
        <begin position="321"/>
        <end position="339"/>
    </location>
</feature>
<proteinExistence type="predicted"/>
<dbReference type="Proteomes" id="UP000182744">
    <property type="component" value="Unassembled WGS sequence"/>
</dbReference>
<feature type="transmembrane region" description="Helical" evidence="2">
    <location>
        <begin position="250"/>
        <end position="271"/>
    </location>
</feature>
<keyword evidence="2" id="KW-0472">Membrane</keyword>
<feature type="transmembrane region" description="Helical" evidence="2">
    <location>
        <begin position="516"/>
        <end position="536"/>
    </location>
</feature>
<reference evidence="4" key="1">
    <citation type="submission" date="2016-10" db="EMBL/GenBank/DDBJ databases">
        <authorList>
            <person name="de Groot N.N."/>
        </authorList>
    </citation>
    <scope>NUCLEOTIDE SEQUENCE [LARGE SCALE GENOMIC DNA]</scope>
    <source>
        <strain evidence="4">DSM 20639</strain>
    </source>
</reference>
<feature type="transmembrane region" description="Helical" evidence="2">
    <location>
        <begin position="378"/>
        <end position="397"/>
    </location>
</feature>
<feature type="compositionally biased region" description="Polar residues" evidence="1">
    <location>
        <begin position="562"/>
        <end position="574"/>
    </location>
</feature>
<feature type="transmembrane region" description="Helical" evidence="2">
    <location>
        <begin position="122"/>
        <end position="143"/>
    </location>
</feature>
<feature type="transmembrane region" description="Helical" evidence="2">
    <location>
        <begin position="7"/>
        <end position="25"/>
    </location>
</feature>
<gene>
    <name evidence="3" type="ORF">R6G71_05665</name>
    <name evidence="4" type="ORF">SAMN05421878_11222</name>
</gene>
<dbReference type="RefSeq" id="WP_074663151.1">
    <property type="nucleotide sequence ID" value="NZ_FNAU01000012.1"/>
</dbReference>
<feature type="transmembrane region" description="Helical" evidence="2">
    <location>
        <begin position="155"/>
        <end position="174"/>
    </location>
</feature>
<dbReference type="InterPro" id="IPR018674">
    <property type="entry name" value="DUF2142_membrane"/>
</dbReference>
<dbReference type="Pfam" id="PF09913">
    <property type="entry name" value="DUF2142"/>
    <property type="match status" value="1"/>
</dbReference>
<keyword evidence="5" id="KW-1185">Reference proteome</keyword>
<feature type="transmembrane region" description="Helical" evidence="2">
    <location>
        <begin position="208"/>
        <end position="238"/>
    </location>
</feature>
<evidence type="ECO:0000256" key="2">
    <source>
        <dbReference type="SAM" id="Phobius"/>
    </source>
</evidence>